<dbReference type="EMBL" id="CCBC010000139">
    <property type="protein sequence ID" value="CDO17810.1"/>
    <property type="molecule type" value="Genomic_DNA"/>
</dbReference>
<comment type="caution">
    <text evidence="2">The sequence shown here is derived from an EMBL/GenBank/DDBJ whole genome shotgun (WGS) entry which is preliminary data.</text>
</comment>
<evidence type="ECO:0000256" key="1">
    <source>
        <dbReference type="SAM" id="Phobius"/>
    </source>
</evidence>
<keyword evidence="1" id="KW-0812">Transmembrane</keyword>
<feature type="transmembrane region" description="Helical" evidence="1">
    <location>
        <begin position="84"/>
        <end position="106"/>
    </location>
</feature>
<evidence type="ECO:0000313" key="2">
    <source>
        <dbReference type="EMBL" id="CDO17810.1"/>
    </source>
</evidence>
<organism evidence="2 3">
    <name type="scientific">Streptococcus gallolyticus</name>
    <dbReference type="NCBI Taxonomy" id="315405"/>
    <lineage>
        <taxon>Bacteria</taxon>
        <taxon>Bacillati</taxon>
        <taxon>Bacillota</taxon>
        <taxon>Bacilli</taxon>
        <taxon>Lactobacillales</taxon>
        <taxon>Streptococcaceae</taxon>
        <taxon>Streptococcus</taxon>
    </lineage>
</organism>
<dbReference type="AlphaFoldDB" id="A0A060RH52"/>
<name>A0A060RH52_9STRE</name>
<evidence type="ECO:0000313" key="3">
    <source>
        <dbReference type="Proteomes" id="UP000027584"/>
    </source>
</evidence>
<accession>A0A060RH52</accession>
<keyword evidence="1" id="KW-1133">Transmembrane helix</keyword>
<dbReference type="Proteomes" id="UP000027584">
    <property type="component" value="Unassembled WGS sequence"/>
</dbReference>
<keyword evidence="1" id="KW-0472">Membrane</keyword>
<reference evidence="2 3" key="2">
    <citation type="submission" date="2014-05" db="EMBL/GenBank/DDBJ databases">
        <title>Genome sequence of Streptococcus gallolyticus.</title>
        <authorList>
            <person name="Del Campo R."/>
        </authorList>
    </citation>
    <scope>NUCLEOTIDE SEQUENCE [LARGE SCALE GENOMIC DNA]</scope>
    <source>
        <strain evidence="2 3">LMG17956</strain>
    </source>
</reference>
<protein>
    <submittedName>
        <fullName evidence="2">Uncharacterized protein</fullName>
    </submittedName>
</protein>
<feature type="transmembrane region" description="Helical" evidence="1">
    <location>
        <begin position="35"/>
        <end position="56"/>
    </location>
</feature>
<reference evidence="2 3" key="1">
    <citation type="submission" date="2014-02" db="EMBL/GenBank/DDBJ databases">
        <authorList>
            <person name="Manrique M."/>
        </authorList>
    </citation>
    <scope>NUCLEOTIDE SEQUENCE [LARGE SCALE GENOMIC DNA]</scope>
    <source>
        <strain evidence="2 3">LMG17956</strain>
    </source>
</reference>
<sequence>MNTPTKFFRYFALHTTPRKVFYDMKKSFFQKTYNLNINLIILILLLLLLKLALLLLENQLGNIEIESLQSSISFVQDKLNFTAYFVQSLTLTLTSILVLSICTELFQRFTKDSILNYFKSIYQTIRLRQFLKQDEMSESIISIDNQTTVTKFNPILKNFNHAISSCTVDIRQDTLSVFIKYPRTQQAQKLLRDMEGHVKEEISGQNPNYYFSSSIREGNKLWYIGTRR</sequence>
<gene>
    <name evidence="2" type="ORF">BN963_SGAL_01003</name>
</gene>
<proteinExistence type="predicted"/>